<feature type="transmembrane region" description="Helical" evidence="2">
    <location>
        <begin position="222"/>
        <end position="243"/>
    </location>
</feature>
<accession>A0A3E0UJE4</accession>
<evidence type="ECO:0000256" key="2">
    <source>
        <dbReference type="SAM" id="Phobius"/>
    </source>
</evidence>
<reference evidence="3 4" key="1">
    <citation type="submission" date="2018-08" db="EMBL/GenBank/DDBJ databases">
        <title>Thalassotalea euphylliae genome.</title>
        <authorList>
            <person name="Summers S."/>
            <person name="Rice S.A."/>
            <person name="Freckelton M.L."/>
            <person name="Nedved B.T."/>
            <person name="Hadfield M.G."/>
        </authorList>
    </citation>
    <scope>NUCLEOTIDE SEQUENCE [LARGE SCALE GENOMIC DNA]</scope>
    <source>
        <strain evidence="3 4">H2</strain>
    </source>
</reference>
<dbReference type="Proteomes" id="UP000256999">
    <property type="component" value="Unassembled WGS sequence"/>
</dbReference>
<keyword evidence="2" id="KW-0812">Transmembrane</keyword>
<gene>
    <name evidence="3" type="ORF">DXX92_11355</name>
</gene>
<protein>
    <submittedName>
        <fullName evidence="3">Uncharacterized protein</fullName>
    </submittedName>
</protein>
<keyword evidence="1" id="KW-0175">Coiled coil</keyword>
<sequence>MEKLFDTPRSKSALQSFRVRVEAIEEGTDFENGRNNVITLVLSAMENNAEQWDKNCQVNISWIGQSFIDRLSNNERVLDKDRLDGVCTDCFRFLFELYLSIKNDLAIEFERARRFVVTNVDNFEEDSKGQIEYALRDMPVNIIKNIINSDAISSIKDFNSNQHKAEKLKGEWEKEISEKEKRVNQLKASLDEYENGFNFVGLYQGFDDLATEKTNEKNSLLCWLRILSVVILLPILIELYVILDNVGNISAIKEGLLVSLVPTISFIAICTYYFRILLINYKSVKSQLLQIDLRKTLCRFIQSYSGYSADIKKQDSESLSKFENIIFSGIVSEEAKLPSSYDGLEQISKLVKSMKS</sequence>
<evidence type="ECO:0000313" key="3">
    <source>
        <dbReference type="EMBL" id="REL35882.1"/>
    </source>
</evidence>
<dbReference type="EMBL" id="QUOV01000001">
    <property type="protein sequence ID" value="REL35882.1"/>
    <property type="molecule type" value="Genomic_DNA"/>
</dbReference>
<keyword evidence="2" id="KW-0472">Membrane</keyword>
<proteinExistence type="predicted"/>
<dbReference type="OrthoDB" id="8910137at2"/>
<organism evidence="3 4">
    <name type="scientific">Thalassotalea euphylliae</name>
    <dbReference type="NCBI Taxonomy" id="1655234"/>
    <lineage>
        <taxon>Bacteria</taxon>
        <taxon>Pseudomonadati</taxon>
        <taxon>Pseudomonadota</taxon>
        <taxon>Gammaproteobacteria</taxon>
        <taxon>Alteromonadales</taxon>
        <taxon>Colwelliaceae</taxon>
        <taxon>Thalassotalea</taxon>
    </lineage>
</organism>
<feature type="coiled-coil region" evidence="1">
    <location>
        <begin position="162"/>
        <end position="196"/>
    </location>
</feature>
<dbReference type="RefSeq" id="WP_116000549.1">
    <property type="nucleotide sequence ID" value="NZ_QUOV01000001.1"/>
</dbReference>
<name>A0A3E0UJE4_9GAMM</name>
<evidence type="ECO:0000313" key="4">
    <source>
        <dbReference type="Proteomes" id="UP000256999"/>
    </source>
</evidence>
<evidence type="ECO:0000256" key="1">
    <source>
        <dbReference type="SAM" id="Coils"/>
    </source>
</evidence>
<feature type="transmembrane region" description="Helical" evidence="2">
    <location>
        <begin position="255"/>
        <end position="278"/>
    </location>
</feature>
<comment type="caution">
    <text evidence="3">The sequence shown here is derived from an EMBL/GenBank/DDBJ whole genome shotgun (WGS) entry which is preliminary data.</text>
</comment>
<keyword evidence="2" id="KW-1133">Transmembrane helix</keyword>
<dbReference type="AlphaFoldDB" id="A0A3E0UJE4"/>